<dbReference type="EMBL" id="JAGVSJ010000013">
    <property type="protein sequence ID" value="MBX8632065.1"/>
    <property type="molecule type" value="Genomic_DNA"/>
</dbReference>
<evidence type="ECO:0000313" key="3">
    <source>
        <dbReference type="Proteomes" id="UP000750197"/>
    </source>
</evidence>
<dbReference type="Gene3D" id="3.30.420.40">
    <property type="match status" value="2"/>
</dbReference>
<dbReference type="EMBL" id="JAHEAC010000089">
    <property type="protein sequence ID" value="MBX8644710.1"/>
    <property type="molecule type" value="Genomic_DNA"/>
</dbReference>
<proteinExistence type="predicted"/>
<gene>
    <name evidence="1" type="ORF">J9259_06065</name>
    <name evidence="2" type="ORF">KIY12_08325</name>
</gene>
<reference evidence="2" key="1">
    <citation type="submission" date="2021-05" db="EMBL/GenBank/DDBJ databases">
        <title>Genomic insights into ecological role and evolution of a novel Thermoplasmata order Candidatus Sysuiplasmatales.</title>
        <authorList>
            <person name="Yuan Y."/>
        </authorList>
    </citation>
    <scope>NUCLEOTIDE SEQUENCE</scope>
    <source>
        <strain evidence="2">TUT19-bin139</strain>
        <strain evidence="1">YP2-bin.285</strain>
    </source>
</reference>
<dbReference type="GO" id="GO:0016301">
    <property type="term" value="F:kinase activity"/>
    <property type="evidence" value="ECO:0007669"/>
    <property type="project" value="UniProtKB-KW"/>
</dbReference>
<keyword evidence="2" id="KW-0808">Transferase</keyword>
<organism evidence="2 3">
    <name type="scientific">Candidatus Sysuiplasma superficiale</name>
    <dbReference type="NCBI Taxonomy" id="2823368"/>
    <lineage>
        <taxon>Archaea</taxon>
        <taxon>Methanobacteriati</taxon>
        <taxon>Thermoplasmatota</taxon>
        <taxon>Thermoplasmata</taxon>
        <taxon>Candidatus Sysuiplasmatales</taxon>
        <taxon>Candidatus Sysuiplasmataceae</taxon>
        <taxon>Candidatus Sysuiplasma</taxon>
    </lineage>
</organism>
<dbReference type="SUPFAM" id="SSF53067">
    <property type="entry name" value="Actin-like ATPase domain"/>
    <property type="match status" value="1"/>
</dbReference>
<evidence type="ECO:0000313" key="2">
    <source>
        <dbReference type="EMBL" id="MBX8644710.1"/>
    </source>
</evidence>
<accession>A0A8J8CDT6</accession>
<dbReference type="GO" id="GO:0006040">
    <property type="term" value="P:amino sugar metabolic process"/>
    <property type="evidence" value="ECO:0007669"/>
    <property type="project" value="InterPro"/>
</dbReference>
<evidence type="ECO:0000313" key="1">
    <source>
        <dbReference type="EMBL" id="MBX8632065.1"/>
    </source>
</evidence>
<dbReference type="PANTHER" id="PTHR30605:SF0">
    <property type="entry name" value="ANHYDRO-N-ACETYLMURAMIC ACID KINASE"/>
    <property type="match status" value="1"/>
</dbReference>
<dbReference type="AlphaFoldDB" id="A0A8J8CDT6"/>
<dbReference type="GO" id="GO:0005524">
    <property type="term" value="F:ATP binding"/>
    <property type="evidence" value="ECO:0007669"/>
    <property type="project" value="InterPro"/>
</dbReference>
<dbReference type="GO" id="GO:0009254">
    <property type="term" value="P:peptidoglycan turnover"/>
    <property type="evidence" value="ECO:0007669"/>
    <property type="project" value="InterPro"/>
</dbReference>
<dbReference type="Pfam" id="PF03702">
    <property type="entry name" value="AnmK"/>
    <property type="match status" value="1"/>
</dbReference>
<dbReference type="Proteomes" id="UP000716004">
    <property type="component" value="Unassembled WGS sequence"/>
</dbReference>
<dbReference type="InterPro" id="IPR043129">
    <property type="entry name" value="ATPase_NBD"/>
</dbReference>
<dbReference type="GO" id="GO:0016773">
    <property type="term" value="F:phosphotransferase activity, alcohol group as acceptor"/>
    <property type="evidence" value="ECO:0007669"/>
    <property type="project" value="InterPro"/>
</dbReference>
<dbReference type="Proteomes" id="UP000750197">
    <property type="component" value="Unassembled WGS sequence"/>
</dbReference>
<dbReference type="InterPro" id="IPR005338">
    <property type="entry name" value="Anhydro_N_Ac-Mur_kinase"/>
</dbReference>
<sequence>MNVLSIVSGTSTDGLSWSCVDVDETSGSIGFEVLQKGNRGFSRELKSLLLRITNQGNASLADIDRAHWLLGRTLLSVPPLLRHSVDMAVFSGHTLHHVEQAGRSGLGTFQIGAVEPLALKLGKPVVTDMRYTDVAAGGMGAPLVPAADSIMFPEGAVVLNIGGISNITLIDREVTGFDCGPGNMLIDGAMKILYGRSMDRNGTVAKSGTVNQHLLSFLMRDEFVNSRPPKSTGRERYSVAYLNSILTKARKYGMTRRDIIATLSAFTSDSILSNIVRFAGGRETLIVAGGGAYNSYILERLRSGFRGSVMTSSAYGVDPDTREAVAFAILCYLSVNLKPANSRATGAKTLLPLGRITLYGFSRKPAVCL</sequence>
<keyword evidence="2" id="KW-0418">Kinase</keyword>
<dbReference type="PANTHER" id="PTHR30605">
    <property type="entry name" value="ANHYDRO-N-ACETYLMURAMIC ACID KINASE"/>
    <property type="match status" value="1"/>
</dbReference>
<protein>
    <submittedName>
        <fullName evidence="2">Anhydro-N-acetylmuramic acid kinase</fullName>
    </submittedName>
</protein>
<comment type="caution">
    <text evidence="2">The sequence shown here is derived from an EMBL/GenBank/DDBJ whole genome shotgun (WGS) entry which is preliminary data.</text>
</comment>
<name>A0A8J8CDT6_9ARCH</name>